<dbReference type="Proteomes" id="UP000617555">
    <property type="component" value="Unassembled WGS sequence"/>
</dbReference>
<comment type="caution">
    <text evidence="1">The sequence shown here is derived from an EMBL/GenBank/DDBJ whole genome shotgun (WGS) entry which is preliminary data.</text>
</comment>
<reference evidence="2" key="1">
    <citation type="journal article" date="2019" name="Int. J. Syst. Evol. Microbiol.">
        <title>The Global Catalogue of Microorganisms (GCM) 10K type strain sequencing project: providing services to taxonomists for standard genome sequencing and annotation.</title>
        <authorList>
            <consortium name="The Broad Institute Genomics Platform"/>
            <consortium name="The Broad Institute Genome Sequencing Center for Infectious Disease"/>
            <person name="Wu L."/>
            <person name="Ma J."/>
        </authorList>
    </citation>
    <scope>NUCLEOTIDE SEQUENCE [LARGE SCALE GENOMIC DNA]</scope>
    <source>
        <strain evidence="2">CGMCC 1.15339</strain>
    </source>
</reference>
<evidence type="ECO:0000313" key="1">
    <source>
        <dbReference type="EMBL" id="GGB64193.1"/>
    </source>
</evidence>
<sequence length="43" mass="4711">MCLKFGFIVKRMVKGEISRALVEQLVDALGASGFSTDPSYTPF</sequence>
<keyword evidence="2" id="KW-1185">Reference proteome</keyword>
<organism evidence="1 2">
    <name type="scientific">Shewanella inventionis</name>
    <dbReference type="NCBI Taxonomy" id="1738770"/>
    <lineage>
        <taxon>Bacteria</taxon>
        <taxon>Pseudomonadati</taxon>
        <taxon>Pseudomonadota</taxon>
        <taxon>Gammaproteobacteria</taxon>
        <taxon>Alteromonadales</taxon>
        <taxon>Shewanellaceae</taxon>
        <taxon>Shewanella</taxon>
    </lineage>
</organism>
<protein>
    <submittedName>
        <fullName evidence="1">Uncharacterized protein</fullName>
    </submittedName>
</protein>
<dbReference type="RefSeq" id="WP_268237061.1">
    <property type="nucleotide sequence ID" value="NZ_BMII01000021.1"/>
</dbReference>
<gene>
    <name evidence="1" type="ORF">GCM10011607_26210</name>
</gene>
<proteinExistence type="predicted"/>
<accession>A0ABQ1JE53</accession>
<evidence type="ECO:0000313" key="2">
    <source>
        <dbReference type="Proteomes" id="UP000617555"/>
    </source>
</evidence>
<dbReference type="EMBL" id="BMII01000021">
    <property type="protein sequence ID" value="GGB64193.1"/>
    <property type="molecule type" value="Genomic_DNA"/>
</dbReference>
<name>A0ABQ1JE53_9GAMM</name>